<dbReference type="PANTHER" id="PTHR42663">
    <property type="entry name" value="HYDROLASE C777.06C-RELATED-RELATED"/>
    <property type="match status" value="1"/>
</dbReference>
<dbReference type="NCBIfam" id="TIGR02108">
    <property type="entry name" value="PQQ_syn_pqqB"/>
    <property type="match status" value="1"/>
</dbReference>
<evidence type="ECO:0000256" key="2">
    <source>
        <dbReference type="ARBA" id="ARBA00008481"/>
    </source>
</evidence>
<keyword evidence="4 6" id="KW-0813">Transport</keyword>
<dbReference type="Proteomes" id="UP001521150">
    <property type="component" value="Unassembled WGS sequence"/>
</dbReference>
<dbReference type="InterPro" id="IPR036866">
    <property type="entry name" value="RibonucZ/Hydroxyglut_hydro"/>
</dbReference>
<dbReference type="HAMAP" id="MF_00653">
    <property type="entry name" value="PQQ_syn_PqqB"/>
    <property type="match status" value="1"/>
</dbReference>
<evidence type="ECO:0000313" key="9">
    <source>
        <dbReference type="Proteomes" id="UP001521150"/>
    </source>
</evidence>
<evidence type="ECO:0000313" key="8">
    <source>
        <dbReference type="EMBL" id="MCE7008056.1"/>
    </source>
</evidence>
<comment type="caution">
    <text evidence="8">The sequence shown here is derived from an EMBL/GenBank/DDBJ whole genome shotgun (WGS) entry which is preliminary data.</text>
</comment>
<proteinExistence type="inferred from homology"/>
<keyword evidence="5 6" id="KW-0884">PQQ biosynthesis</keyword>
<gene>
    <name evidence="6 8" type="primary">pqqB</name>
    <name evidence="8" type="ORF">LWC34_35315</name>
</gene>
<keyword evidence="9" id="KW-1185">Reference proteome</keyword>
<dbReference type="RefSeq" id="WP_233729598.1">
    <property type="nucleotide sequence ID" value="NZ_JAJVCN010000003.1"/>
</dbReference>
<name>A0ABS8ZJU0_9PSEU</name>
<evidence type="ECO:0000256" key="3">
    <source>
        <dbReference type="ARBA" id="ARBA00015084"/>
    </source>
</evidence>
<comment type="function">
    <text evidence="6">May be involved in the transport of PQQ or its precursor to the periplasm.</text>
</comment>
<comment type="pathway">
    <text evidence="1 6">Cofactor biosynthesis; pyrroloquinoline quinone biosynthesis.</text>
</comment>
<evidence type="ECO:0000256" key="4">
    <source>
        <dbReference type="ARBA" id="ARBA00022448"/>
    </source>
</evidence>
<reference evidence="8 9" key="1">
    <citation type="submission" date="2021-12" db="EMBL/GenBank/DDBJ databases">
        <title>Genome sequence of Kibdelosporangium philippinense ATCC 49844.</title>
        <authorList>
            <person name="Fedorov E.A."/>
            <person name="Omeragic M."/>
            <person name="Shalygina K.F."/>
            <person name="Maclea K.S."/>
        </authorList>
    </citation>
    <scope>NUCLEOTIDE SEQUENCE [LARGE SCALE GENOMIC DNA]</scope>
    <source>
        <strain evidence="8 9">ATCC 49844</strain>
    </source>
</reference>
<dbReference type="InterPro" id="IPR011842">
    <property type="entry name" value="PQQ_synth_PqqB"/>
</dbReference>
<dbReference type="EMBL" id="JAJVCN010000003">
    <property type="protein sequence ID" value="MCE7008056.1"/>
    <property type="molecule type" value="Genomic_DNA"/>
</dbReference>
<protein>
    <recommendedName>
        <fullName evidence="3 6">Coenzyme PQQ synthesis protein B</fullName>
    </recommendedName>
    <alternativeName>
        <fullName evidence="6">Pyrroloquinoline quinone biosynthesis protein B</fullName>
    </alternativeName>
</protein>
<dbReference type="PANTHER" id="PTHR42663:SF7">
    <property type="entry name" value="COENZYME PQQ SYNTHESIS PROTEIN B"/>
    <property type="match status" value="1"/>
</dbReference>
<evidence type="ECO:0000256" key="1">
    <source>
        <dbReference type="ARBA" id="ARBA00004886"/>
    </source>
</evidence>
<evidence type="ECO:0000256" key="5">
    <source>
        <dbReference type="ARBA" id="ARBA00022905"/>
    </source>
</evidence>
<sequence>MKVLLLGTAAGGGFPQWNCACRMCKAELPSRTQDCIAISADGTSWYLINASPDIRNQILSTPALAAGPGPRDTPLRGALLTDAELDHTLGLTMLREGAGLSVWAPAAVLHALRTDFPLQEIVSRYGAWNWQPVAENFVVDGLSISVFPISDKKPKYIQSTVDGPWVVAYKISDPAGGTVVYAPCLKTWPEGFDSLIADADCVILDGTFYSPDEMSAATNKGVGSGAQRAMGHIPIAGADGSLAQIARHPGKRWIYTHLNNTNPILDPDSKEYKEVLAAGAEAPVDGTLIEVVSG</sequence>
<evidence type="ECO:0000256" key="6">
    <source>
        <dbReference type="HAMAP-Rule" id="MF_00653"/>
    </source>
</evidence>
<feature type="domain" description="Metallo-beta-lactamase" evidence="7">
    <location>
        <begin position="45"/>
        <end position="257"/>
    </location>
</feature>
<comment type="similarity">
    <text evidence="2 6">Belongs to the PqqB family.</text>
</comment>
<dbReference type="SUPFAM" id="SSF56281">
    <property type="entry name" value="Metallo-hydrolase/oxidoreductase"/>
    <property type="match status" value="1"/>
</dbReference>
<dbReference type="Gene3D" id="3.60.15.10">
    <property type="entry name" value="Ribonuclease Z/Hydroxyacylglutathione hydrolase-like"/>
    <property type="match status" value="1"/>
</dbReference>
<accession>A0ABS8ZJU0</accession>
<organism evidence="8 9">
    <name type="scientific">Kibdelosporangium philippinense</name>
    <dbReference type="NCBI Taxonomy" id="211113"/>
    <lineage>
        <taxon>Bacteria</taxon>
        <taxon>Bacillati</taxon>
        <taxon>Actinomycetota</taxon>
        <taxon>Actinomycetes</taxon>
        <taxon>Pseudonocardiales</taxon>
        <taxon>Pseudonocardiaceae</taxon>
        <taxon>Kibdelosporangium</taxon>
    </lineage>
</organism>
<evidence type="ECO:0000259" key="7">
    <source>
        <dbReference type="Pfam" id="PF12706"/>
    </source>
</evidence>
<dbReference type="InterPro" id="IPR001279">
    <property type="entry name" value="Metallo-B-lactamas"/>
</dbReference>
<dbReference type="Pfam" id="PF12706">
    <property type="entry name" value="Lactamase_B_2"/>
    <property type="match status" value="1"/>
</dbReference>